<dbReference type="SUPFAM" id="SSF52317">
    <property type="entry name" value="Class I glutamine amidotransferase-like"/>
    <property type="match status" value="1"/>
</dbReference>
<dbReference type="PROSITE" id="PS51273">
    <property type="entry name" value="GATASE_TYPE_1"/>
    <property type="match status" value="1"/>
</dbReference>
<sequence>MSKVPTCLILDFHDSYTRNVLKLVEQLRGWDLGGWEQRVIVVNVDSLSWHSFVDSVLPHVDCIVLGPGPGTPHRDADFSWPTRLIAEFGHRVPIFGLCLGLQGLATTFGGTVTEAPAPKHGQISKIRVVERSPAGRARLFDDVPSLFDAVQYNSLVVDPASLPPVLDVIAWAKSGKEGGQDEIMALQHTSKPLYGVQFHPESIASSHGSTILSNFFRAALSFHRDQRDSRPSSSPDLPPHVLDLSTAFRPRPSSCHADVPHRHLFALEKLSIKVQTGWSPRQVFEALGKGASPLGEIWLESARASGVPQWSHICVPQSTLSYRRGSRSIRHRLASSPSTGMMLDIPSDFATWLSTLQQEAANATTRTDASAVTVPVGFIGSIGYEMKDETMPLSARTGPIDGGTCSESDTELAFAAFVLSYEHETRAWTASGLVRQSAAFQHDQGPTSSNALLQFLGLHSTEWEEWIARVSALFRHAPPTASEYTAAPLPTDFQPDQSRNDYIESIQSARRSIVAGDAYELCLTTQFRSTLSDDSPLVADPYPLYLTLRATNPAPYCAYFHLPMSDFTILSSSPERFMRIDDKGAANMKPIKGTVRRALDDPIDDERRKTALLADEKERAENLMIVDLIRNDLLASCPVHSVEVPRLMRIESYQTVHQMVTTVVGQLGQDVRPFEAMMRAFPPGSMTGAPKLRSLQLLDKLERRRNRGAYAGVFGYLAVDGSSDWSVVIRTLVRRGRELRLGAGGAITHQSDPAKEWDEVLTKIHAVLGVDPTS</sequence>
<evidence type="ECO:0000256" key="8">
    <source>
        <dbReference type="ARBA" id="ARBA00031329"/>
    </source>
</evidence>
<evidence type="ECO:0000313" key="13">
    <source>
        <dbReference type="Proteomes" id="UP000237144"/>
    </source>
</evidence>
<reference evidence="12 13" key="1">
    <citation type="journal article" date="2018" name="Front. Microbiol.">
        <title>Prospects for Fungal Bioremediation of Acidic Radioactive Waste Sites: Characterization and Genome Sequence of Rhodotorula taiwanensis MD1149.</title>
        <authorList>
            <person name="Tkavc R."/>
            <person name="Matrosova V.Y."/>
            <person name="Grichenko O.E."/>
            <person name="Gostincar C."/>
            <person name="Volpe R.P."/>
            <person name="Klimenkova P."/>
            <person name="Gaidamakova E.K."/>
            <person name="Zhou C.E."/>
            <person name="Stewart B.J."/>
            <person name="Lyman M.G."/>
            <person name="Malfatti S.A."/>
            <person name="Rubinfeld B."/>
            <person name="Courtot M."/>
            <person name="Singh J."/>
            <person name="Dalgard C.L."/>
            <person name="Hamilton T."/>
            <person name="Frey K.G."/>
            <person name="Gunde-Cimerman N."/>
            <person name="Dugan L."/>
            <person name="Daly M.J."/>
        </authorList>
    </citation>
    <scope>NUCLEOTIDE SEQUENCE [LARGE SCALE GENOMIC DNA]</scope>
    <source>
        <strain evidence="12 13">MD1149</strain>
    </source>
</reference>
<feature type="domain" description="Chorismate-utilising enzyme C-terminal" evidence="11">
    <location>
        <begin position="499"/>
        <end position="763"/>
    </location>
</feature>
<keyword evidence="5" id="KW-0808">Transferase</keyword>
<comment type="similarity">
    <text evidence="3">In the C-terminal section; belongs to the anthranilate synthase component I family.</text>
</comment>
<dbReference type="Pfam" id="PF00425">
    <property type="entry name" value="Chorismate_bind"/>
    <property type="match status" value="1"/>
</dbReference>
<evidence type="ECO:0000259" key="10">
    <source>
        <dbReference type="Pfam" id="PF00117"/>
    </source>
</evidence>
<dbReference type="GO" id="GO:0046820">
    <property type="term" value="F:4-amino-4-deoxychorismate synthase activity"/>
    <property type="evidence" value="ECO:0007669"/>
    <property type="project" value="UniProtKB-EC"/>
</dbReference>
<keyword evidence="13" id="KW-1185">Reference proteome</keyword>
<dbReference type="STRING" id="741276.A0A2S5B7M5"/>
<dbReference type="GO" id="GO:0008153">
    <property type="term" value="P:4-aminobenzoate biosynthetic process"/>
    <property type="evidence" value="ECO:0007669"/>
    <property type="project" value="TreeGrafter"/>
</dbReference>
<dbReference type="NCBIfam" id="TIGR00566">
    <property type="entry name" value="trpG_papA"/>
    <property type="match status" value="1"/>
</dbReference>
<dbReference type="Proteomes" id="UP000237144">
    <property type="component" value="Unassembled WGS sequence"/>
</dbReference>
<proteinExistence type="inferred from homology"/>
<evidence type="ECO:0000259" key="11">
    <source>
        <dbReference type="Pfam" id="PF00425"/>
    </source>
</evidence>
<name>A0A2S5B7M5_9BASI</name>
<protein>
    <recommendedName>
        <fullName evidence="4">aminodeoxychorismate synthase</fullName>
        <ecNumber evidence="4">2.6.1.85</ecNumber>
    </recommendedName>
    <alternativeName>
        <fullName evidence="8">Para-aminobenzoate synthase</fullName>
    </alternativeName>
    <alternativeName>
        <fullName evidence="9">p-aminobenzoic acid synthase</fullName>
    </alternativeName>
</protein>
<keyword evidence="6" id="KW-0289">Folate biosynthesis</keyword>
<dbReference type="OrthoDB" id="64220at2759"/>
<dbReference type="GO" id="GO:0046656">
    <property type="term" value="P:folic acid biosynthetic process"/>
    <property type="evidence" value="ECO:0007669"/>
    <property type="project" value="UniProtKB-KW"/>
</dbReference>
<dbReference type="InterPro" id="IPR029062">
    <property type="entry name" value="Class_I_gatase-like"/>
</dbReference>
<dbReference type="InterPro" id="IPR019999">
    <property type="entry name" value="Anth_synth_I-like"/>
</dbReference>
<comment type="caution">
    <text evidence="12">The sequence shown here is derived from an EMBL/GenBank/DDBJ whole genome shotgun (WGS) entry which is preliminary data.</text>
</comment>
<gene>
    <name evidence="12" type="ORF">BMF94_4191</name>
</gene>
<dbReference type="UniPathway" id="UPA00077">
    <property type="reaction ID" value="UER00149"/>
</dbReference>
<keyword evidence="7" id="KW-0315">Glutamine amidotransferase</keyword>
<dbReference type="CDD" id="cd01743">
    <property type="entry name" value="GATase1_Anthranilate_Synthase"/>
    <property type="match status" value="1"/>
</dbReference>
<dbReference type="PRINTS" id="PR00095">
    <property type="entry name" value="ANTSNTHASEI"/>
</dbReference>
<dbReference type="GO" id="GO:0005737">
    <property type="term" value="C:cytoplasm"/>
    <property type="evidence" value="ECO:0007669"/>
    <property type="project" value="TreeGrafter"/>
</dbReference>
<dbReference type="PANTHER" id="PTHR11236">
    <property type="entry name" value="AMINOBENZOATE/ANTHRANILATE SYNTHASE"/>
    <property type="match status" value="1"/>
</dbReference>
<evidence type="ECO:0000256" key="6">
    <source>
        <dbReference type="ARBA" id="ARBA00022909"/>
    </source>
</evidence>
<dbReference type="EC" id="2.6.1.85" evidence="4"/>
<evidence type="ECO:0000256" key="9">
    <source>
        <dbReference type="ARBA" id="ARBA00031904"/>
    </source>
</evidence>
<dbReference type="GO" id="GO:0046654">
    <property type="term" value="P:tetrahydrofolate biosynthetic process"/>
    <property type="evidence" value="ECO:0007669"/>
    <property type="project" value="UniProtKB-UniPathway"/>
</dbReference>
<dbReference type="EMBL" id="PJQD01000047">
    <property type="protein sequence ID" value="POY72782.1"/>
    <property type="molecule type" value="Genomic_DNA"/>
</dbReference>
<feature type="domain" description="Glutamine amidotransferase" evidence="10">
    <location>
        <begin position="8"/>
        <end position="217"/>
    </location>
</feature>
<evidence type="ECO:0000256" key="2">
    <source>
        <dbReference type="ARBA" id="ARBA00005009"/>
    </source>
</evidence>
<dbReference type="InterPro" id="IPR015890">
    <property type="entry name" value="Chorismate_C"/>
</dbReference>
<accession>A0A2S5B7M5</accession>
<dbReference type="Pfam" id="PF00117">
    <property type="entry name" value="GATase"/>
    <property type="match status" value="1"/>
</dbReference>
<comment type="catalytic activity">
    <reaction evidence="1">
        <text>chorismate + L-glutamine = 4-amino-4-deoxychorismate + L-glutamate</text>
        <dbReference type="Rhea" id="RHEA:11672"/>
        <dbReference type="ChEBI" id="CHEBI:29748"/>
        <dbReference type="ChEBI" id="CHEBI:29985"/>
        <dbReference type="ChEBI" id="CHEBI:58359"/>
        <dbReference type="ChEBI" id="CHEBI:58406"/>
        <dbReference type="EC" id="2.6.1.85"/>
    </reaction>
</comment>
<dbReference type="PANTHER" id="PTHR11236:SF18">
    <property type="entry name" value="AMINODEOXYCHORISMATE SYNTHASE"/>
    <property type="match status" value="1"/>
</dbReference>
<dbReference type="Gene3D" id="3.40.50.880">
    <property type="match status" value="1"/>
</dbReference>
<evidence type="ECO:0000256" key="4">
    <source>
        <dbReference type="ARBA" id="ARBA00013139"/>
    </source>
</evidence>
<dbReference type="Gene3D" id="3.60.120.10">
    <property type="entry name" value="Anthranilate synthase"/>
    <property type="match status" value="1"/>
</dbReference>
<dbReference type="GO" id="GO:0000162">
    <property type="term" value="P:L-tryptophan biosynthetic process"/>
    <property type="evidence" value="ECO:0007669"/>
    <property type="project" value="TreeGrafter"/>
</dbReference>
<evidence type="ECO:0000256" key="7">
    <source>
        <dbReference type="ARBA" id="ARBA00022962"/>
    </source>
</evidence>
<evidence type="ECO:0000313" key="12">
    <source>
        <dbReference type="EMBL" id="POY72782.1"/>
    </source>
</evidence>
<dbReference type="InterPro" id="IPR006221">
    <property type="entry name" value="TrpG/PapA_dom"/>
</dbReference>
<dbReference type="AlphaFoldDB" id="A0A2S5B7M5"/>
<evidence type="ECO:0000256" key="3">
    <source>
        <dbReference type="ARBA" id="ARBA00005970"/>
    </source>
</evidence>
<comment type="pathway">
    <text evidence="2">Cofactor biosynthesis; tetrahydrofolate biosynthesis; 4-aminobenzoate from chorismate: step 1/2.</text>
</comment>
<evidence type="ECO:0000256" key="1">
    <source>
        <dbReference type="ARBA" id="ARBA00001000"/>
    </source>
</evidence>
<evidence type="ECO:0000256" key="5">
    <source>
        <dbReference type="ARBA" id="ARBA00022679"/>
    </source>
</evidence>
<dbReference type="SUPFAM" id="SSF56322">
    <property type="entry name" value="ADC synthase"/>
    <property type="match status" value="1"/>
</dbReference>
<organism evidence="12 13">
    <name type="scientific">Rhodotorula taiwanensis</name>
    <dbReference type="NCBI Taxonomy" id="741276"/>
    <lineage>
        <taxon>Eukaryota</taxon>
        <taxon>Fungi</taxon>
        <taxon>Dikarya</taxon>
        <taxon>Basidiomycota</taxon>
        <taxon>Pucciniomycotina</taxon>
        <taxon>Microbotryomycetes</taxon>
        <taxon>Sporidiobolales</taxon>
        <taxon>Sporidiobolaceae</taxon>
        <taxon>Rhodotorula</taxon>
    </lineage>
</organism>
<dbReference type="InterPro" id="IPR005801">
    <property type="entry name" value="ADC_synthase"/>
</dbReference>
<dbReference type="InterPro" id="IPR017926">
    <property type="entry name" value="GATASE"/>
</dbReference>